<dbReference type="Gene3D" id="3.40.50.10810">
    <property type="entry name" value="Tandem AAA-ATPase domain"/>
    <property type="match status" value="1"/>
</dbReference>
<evidence type="ECO:0000256" key="3">
    <source>
        <dbReference type="ARBA" id="ARBA00022840"/>
    </source>
</evidence>
<name>A0A316YCI4_9BASI</name>
<dbReference type="Gene3D" id="1.20.120.850">
    <property type="entry name" value="SWI2/SNF2 ATPases, N-terminal domain"/>
    <property type="match status" value="1"/>
</dbReference>
<dbReference type="STRING" id="215250.A0A316YCI4"/>
<keyword evidence="1" id="KW-0547">Nucleotide-binding</keyword>
<accession>A0A316YCI4</accession>
<dbReference type="InterPro" id="IPR038718">
    <property type="entry name" value="SNF2-like_sf"/>
</dbReference>
<evidence type="ECO:0000256" key="2">
    <source>
        <dbReference type="ARBA" id="ARBA00022801"/>
    </source>
</evidence>
<dbReference type="SMART" id="SM00487">
    <property type="entry name" value="DEXDc"/>
    <property type="match status" value="1"/>
</dbReference>
<dbReference type="GO" id="GO:0016787">
    <property type="term" value="F:hydrolase activity"/>
    <property type="evidence" value="ECO:0007669"/>
    <property type="project" value="UniProtKB-KW"/>
</dbReference>
<evidence type="ECO:0000313" key="7">
    <source>
        <dbReference type="EMBL" id="PWN87420.1"/>
    </source>
</evidence>
<dbReference type="CDD" id="cd18004">
    <property type="entry name" value="DEXHc_RAD54"/>
    <property type="match status" value="1"/>
</dbReference>
<dbReference type="EMBL" id="KZ819640">
    <property type="protein sequence ID" value="PWN87420.1"/>
    <property type="molecule type" value="Genomic_DNA"/>
</dbReference>
<organism evidence="7 8">
    <name type="scientific">Acaromyces ingoldii</name>
    <dbReference type="NCBI Taxonomy" id="215250"/>
    <lineage>
        <taxon>Eukaryota</taxon>
        <taxon>Fungi</taxon>
        <taxon>Dikarya</taxon>
        <taxon>Basidiomycota</taxon>
        <taxon>Ustilaginomycotina</taxon>
        <taxon>Exobasidiomycetes</taxon>
        <taxon>Exobasidiales</taxon>
        <taxon>Cryptobasidiaceae</taxon>
        <taxon>Acaromyces</taxon>
    </lineage>
</organism>
<feature type="domain" description="Helicase C-terminal" evidence="6">
    <location>
        <begin position="749"/>
        <end position="900"/>
    </location>
</feature>
<feature type="compositionally biased region" description="Acidic residues" evidence="4">
    <location>
        <begin position="81"/>
        <end position="90"/>
    </location>
</feature>
<dbReference type="PROSITE" id="PS51194">
    <property type="entry name" value="HELICASE_CTER"/>
    <property type="match status" value="1"/>
</dbReference>
<dbReference type="GO" id="GO:0005634">
    <property type="term" value="C:nucleus"/>
    <property type="evidence" value="ECO:0007669"/>
    <property type="project" value="TreeGrafter"/>
</dbReference>
<dbReference type="FunCoup" id="A0A316YCI4">
    <property type="interactions" value="148"/>
</dbReference>
<dbReference type="PROSITE" id="PS51192">
    <property type="entry name" value="HELICASE_ATP_BIND_1"/>
    <property type="match status" value="1"/>
</dbReference>
<dbReference type="GO" id="GO:0015616">
    <property type="term" value="F:DNA translocase activity"/>
    <property type="evidence" value="ECO:0007669"/>
    <property type="project" value="TreeGrafter"/>
</dbReference>
<dbReference type="InterPro" id="IPR050496">
    <property type="entry name" value="SNF2_RAD54_helicase_repair"/>
</dbReference>
<feature type="compositionally biased region" description="Acidic residues" evidence="4">
    <location>
        <begin position="1105"/>
        <end position="1115"/>
    </location>
</feature>
<dbReference type="OrthoDB" id="413460at2759"/>
<dbReference type="SUPFAM" id="SSF52540">
    <property type="entry name" value="P-loop containing nucleoside triphosphate hydrolases"/>
    <property type="match status" value="2"/>
</dbReference>
<feature type="region of interest" description="Disordered" evidence="4">
    <location>
        <begin position="1079"/>
        <end position="1169"/>
    </location>
</feature>
<evidence type="ECO:0000259" key="6">
    <source>
        <dbReference type="PROSITE" id="PS51194"/>
    </source>
</evidence>
<dbReference type="RefSeq" id="XP_025374618.1">
    <property type="nucleotide sequence ID" value="XM_025522728.1"/>
</dbReference>
<evidence type="ECO:0000313" key="8">
    <source>
        <dbReference type="Proteomes" id="UP000245768"/>
    </source>
</evidence>
<dbReference type="InterPro" id="IPR049730">
    <property type="entry name" value="SNF2/RAD54-like_C"/>
</dbReference>
<dbReference type="InParanoid" id="A0A316YCI4"/>
<dbReference type="GO" id="GO:0007131">
    <property type="term" value="P:reciprocal meiotic recombination"/>
    <property type="evidence" value="ECO:0007669"/>
    <property type="project" value="TreeGrafter"/>
</dbReference>
<feature type="compositionally biased region" description="Polar residues" evidence="4">
    <location>
        <begin position="261"/>
        <end position="275"/>
    </location>
</feature>
<feature type="region of interest" description="Disordered" evidence="4">
    <location>
        <begin position="1"/>
        <end position="118"/>
    </location>
</feature>
<feature type="compositionally biased region" description="Acidic residues" evidence="4">
    <location>
        <begin position="52"/>
        <end position="61"/>
    </location>
</feature>
<keyword evidence="3" id="KW-0067">ATP-binding</keyword>
<dbReference type="PANTHER" id="PTHR45629:SF7">
    <property type="entry name" value="DNA EXCISION REPAIR PROTEIN ERCC-6-RELATED"/>
    <property type="match status" value="1"/>
</dbReference>
<keyword evidence="2" id="KW-0378">Hydrolase</keyword>
<feature type="domain" description="Helicase ATP-binding" evidence="5">
    <location>
        <begin position="410"/>
        <end position="582"/>
    </location>
</feature>
<dbReference type="GO" id="GO:0000724">
    <property type="term" value="P:double-strand break repair via homologous recombination"/>
    <property type="evidence" value="ECO:0007669"/>
    <property type="project" value="TreeGrafter"/>
</dbReference>
<dbReference type="Gene3D" id="3.40.50.300">
    <property type="entry name" value="P-loop containing nucleotide triphosphate hydrolases"/>
    <property type="match status" value="1"/>
</dbReference>
<gene>
    <name evidence="7" type="ORF">FA10DRAFT_269371</name>
</gene>
<dbReference type="Pfam" id="PF00176">
    <property type="entry name" value="SNF2-rel_dom"/>
    <property type="match status" value="1"/>
</dbReference>
<dbReference type="SMART" id="SM00490">
    <property type="entry name" value="HELICc"/>
    <property type="match status" value="1"/>
</dbReference>
<dbReference type="InterPro" id="IPR014001">
    <property type="entry name" value="Helicase_ATP-bd"/>
</dbReference>
<sequence>MDPYSYKKLTSEFKPPTPKPRKRPSSFEVASTKKKRLGGFIPTGDACYVSPAEDDVEDDCQPLDQSTFLRVSRSVGRVEHEEEPVEDDDRGEGPSSTQRLPTLSPAQQPKLSHQGQGNDTSYWKCLYRKPNTRKNKSWENDAVLIVKNQGRLHVLRDVDTMKNLAQSGNLASLALERTEDENQFFKIGAYEAIIEYEISEQDFLRGNCSTPAPASDHQRHSTSAAPPKNYVLNHKPIRVGMTGSRLGHAQSPVSAHRAPSTPASGRNTGDASSTMREPLSARRESASSAPRLPGAIGPVKDPETPTSVDARSFYAKPMSKSAGGSREQFLPKVAGLLNPGNGTTPKPKFDPDEVGAIVMKRPDKEHQKVFNKRNLPVVDVVVDPVLTKALRPHQVEGVRFLYERVMGMRIDDSDESMGAILGDEMGLGKTLQTITLISTLLTQSCYYSPTARTIDRALIVCPLSLVKNWTREFTKWIGNTKINVKGIEASETSVESLVNGRSIQVIVIGYERMRTCVKALADAQPPFGLVVCDEGHRLKSLQAKTTQMFSSFNCPRRIILTGTPIQNDLSEFYAMFDFVAPGLLDSPKVFKRAIEDPIMRSRQRGARQEVIDRGRQLTDSLQQIAGKIMLRRTAELLSGYLPPKHELVVFCSPSKLQLDVYNRILESNFIRDVLGEGGESGAATNHLTLTGVLRKLCNTPELLLKDLGDKGGIEQTVTQSLVENTVDLFPRRTVTNDASLSGKLLCLFKMLKLIRETTSDKVVIVSNFTKTLDILEAICRKSRHSFVRMDGTTKQSDRMRIINDFNRGLQKESFVFLLSSKTGGTGINLIGANRLILVDSDWNPAVDRQAMARIHRDGQKKHCYIYRLLVAGTMDEKIYERQISKLGLSDSMIDSGNAEAVTQGATGKKSASDSFSIEELRDIFRLHLDTPCISHDQLGCSCGGTGVGGAGRKKEDSEEDGDAKEEQSPVEKSFIPASQVAKAQKSESEIDKRAKLAALLDWGHHDFSDVGKLVGQEERGEHGRLAEGDDAAEAGRLDEDEGLLVKATKDEVLNMIVEEQKVEMLAELRETVAANNLDIGTSPLQTDERKRNKAGLFFSSQSEMAADEDGGDSSDEDKTGEETNNRMQKGRGSILTELDAIAEGCEKEDGDNTSDKEVEPEEKPSRFDLRLTRPGSVLYVFSKSSKSAIVEGEGESSSEV</sequence>
<feature type="region of interest" description="Disordered" evidence="4">
    <location>
        <begin position="944"/>
        <end position="974"/>
    </location>
</feature>
<dbReference type="GO" id="GO:0005524">
    <property type="term" value="F:ATP binding"/>
    <property type="evidence" value="ECO:0007669"/>
    <property type="project" value="InterPro"/>
</dbReference>
<feature type="compositionally biased region" description="Basic and acidic residues" evidence="4">
    <location>
        <begin position="1153"/>
        <end position="1169"/>
    </location>
</feature>
<reference evidence="7 8" key="1">
    <citation type="journal article" date="2018" name="Mol. Biol. Evol.">
        <title>Broad Genomic Sampling Reveals a Smut Pathogenic Ancestry of the Fungal Clade Ustilaginomycotina.</title>
        <authorList>
            <person name="Kijpornyongpan T."/>
            <person name="Mondo S.J."/>
            <person name="Barry K."/>
            <person name="Sandor L."/>
            <person name="Lee J."/>
            <person name="Lipzen A."/>
            <person name="Pangilinan J."/>
            <person name="LaButti K."/>
            <person name="Hainaut M."/>
            <person name="Henrissat B."/>
            <person name="Grigoriev I.V."/>
            <person name="Spatafora J.W."/>
            <person name="Aime M.C."/>
        </authorList>
    </citation>
    <scope>NUCLEOTIDE SEQUENCE [LARGE SCALE GENOMIC DNA]</scope>
    <source>
        <strain evidence="7 8">MCA 4198</strain>
    </source>
</reference>
<dbReference type="Pfam" id="PF00271">
    <property type="entry name" value="Helicase_C"/>
    <property type="match status" value="1"/>
</dbReference>
<dbReference type="InterPro" id="IPR000330">
    <property type="entry name" value="SNF2_N"/>
</dbReference>
<dbReference type="GeneID" id="37044644"/>
<dbReference type="Proteomes" id="UP000245768">
    <property type="component" value="Unassembled WGS sequence"/>
</dbReference>
<dbReference type="AlphaFoldDB" id="A0A316YCI4"/>
<dbReference type="FunFam" id="3.40.50.10810:FF:000020">
    <property type="entry name" value="DNA repair and recombination protein RAD54B"/>
    <property type="match status" value="1"/>
</dbReference>
<evidence type="ECO:0000256" key="4">
    <source>
        <dbReference type="SAM" id="MobiDB-lite"/>
    </source>
</evidence>
<keyword evidence="8" id="KW-1185">Reference proteome</keyword>
<feature type="region of interest" description="Disordered" evidence="4">
    <location>
        <begin position="207"/>
        <end position="307"/>
    </location>
</feature>
<dbReference type="PANTHER" id="PTHR45629">
    <property type="entry name" value="SNF2/RAD54 FAMILY MEMBER"/>
    <property type="match status" value="1"/>
</dbReference>
<dbReference type="InterPro" id="IPR001650">
    <property type="entry name" value="Helicase_C-like"/>
</dbReference>
<protein>
    <submittedName>
        <fullName evidence="7">Uncharacterized protein</fullName>
    </submittedName>
</protein>
<evidence type="ECO:0000256" key="1">
    <source>
        <dbReference type="ARBA" id="ARBA00022741"/>
    </source>
</evidence>
<feature type="compositionally biased region" description="Polar residues" evidence="4">
    <location>
        <begin position="94"/>
        <end position="118"/>
    </location>
</feature>
<dbReference type="CDD" id="cd18793">
    <property type="entry name" value="SF2_C_SNF"/>
    <property type="match status" value="1"/>
</dbReference>
<evidence type="ECO:0000259" key="5">
    <source>
        <dbReference type="PROSITE" id="PS51192"/>
    </source>
</evidence>
<proteinExistence type="predicted"/>
<feature type="region of interest" description="Disordered" evidence="4">
    <location>
        <begin position="1018"/>
        <end position="1037"/>
    </location>
</feature>
<dbReference type="InterPro" id="IPR027417">
    <property type="entry name" value="P-loop_NTPase"/>
</dbReference>